<feature type="compositionally biased region" description="Low complexity" evidence="1">
    <location>
        <begin position="1"/>
        <end position="20"/>
    </location>
</feature>
<protein>
    <submittedName>
        <fullName evidence="2">Uncharacterized protein</fullName>
    </submittedName>
</protein>
<dbReference type="Proteomes" id="UP000322873">
    <property type="component" value="Unassembled WGS sequence"/>
</dbReference>
<comment type="caution">
    <text evidence="2">The sequence shown here is derived from an EMBL/GenBank/DDBJ whole genome shotgun (WGS) entry which is preliminary data.</text>
</comment>
<name>A0A5M9J6Q6_MONFR</name>
<reference evidence="2 3" key="1">
    <citation type="submission" date="2019-06" db="EMBL/GenBank/DDBJ databases">
        <title>Genome Sequence of the Brown Rot Fungal Pathogen Monilinia fructicola.</title>
        <authorList>
            <person name="De Miccolis Angelini R.M."/>
            <person name="Landi L."/>
            <person name="Abate D."/>
            <person name="Pollastro S."/>
            <person name="Romanazzi G."/>
            <person name="Faretra F."/>
        </authorList>
    </citation>
    <scope>NUCLEOTIDE SEQUENCE [LARGE SCALE GENOMIC DNA]</scope>
    <source>
        <strain evidence="2 3">Mfrc123</strain>
    </source>
</reference>
<sequence length="258" mass="29055">MSSAAVVESSSSPSRTAVSLSPPPTTVSPSSLLKPTCTLLQRYLSVPGPLQHPYSHLKQSDFLKISGSDEDLEMEDVRDIVMESSIMPLEPEHLVENEDGVSSIPPEVGNQDENEDIPSIPSGSHTALPISTVPYHSTQGIIIERPRHPILFTTTDNISEQIVLELSLLLIEKNNELRLIHTELAKAKIMLEQLRRVHLKPFFFTTNKTGKLYMKRLVAKKITGESREQVRLREVIRRGGMELRSMTIMKKHWSEDRM</sequence>
<proteinExistence type="predicted"/>
<evidence type="ECO:0000313" key="3">
    <source>
        <dbReference type="Proteomes" id="UP000322873"/>
    </source>
</evidence>
<organism evidence="2 3">
    <name type="scientific">Monilinia fructicola</name>
    <name type="common">Brown rot fungus</name>
    <name type="synonym">Ciboria fructicola</name>
    <dbReference type="NCBI Taxonomy" id="38448"/>
    <lineage>
        <taxon>Eukaryota</taxon>
        <taxon>Fungi</taxon>
        <taxon>Dikarya</taxon>
        <taxon>Ascomycota</taxon>
        <taxon>Pezizomycotina</taxon>
        <taxon>Leotiomycetes</taxon>
        <taxon>Helotiales</taxon>
        <taxon>Sclerotiniaceae</taxon>
        <taxon>Monilinia</taxon>
    </lineage>
</organism>
<feature type="region of interest" description="Disordered" evidence="1">
    <location>
        <begin position="99"/>
        <end position="123"/>
    </location>
</feature>
<evidence type="ECO:0000256" key="1">
    <source>
        <dbReference type="SAM" id="MobiDB-lite"/>
    </source>
</evidence>
<accession>A0A5M9J6Q6</accession>
<keyword evidence="3" id="KW-1185">Reference proteome</keyword>
<evidence type="ECO:0000313" key="2">
    <source>
        <dbReference type="EMBL" id="KAA8564150.1"/>
    </source>
</evidence>
<dbReference type="EMBL" id="VICG01000016">
    <property type="protein sequence ID" value="KAA8564150.1"/>
    <property type="molecule type" value="Genomic_DNA"/>
</dbReference>
<feature type="region of interest" description="Disordered" evidence="1">
    <location>
        <begin position="1"/>
        <end position="32"/>
    </location>
</feature>
<dbReference type="AlphaFoldDB" id="A0A5M9J6Q6"/>
<dbReference type="VEuPathDB" id="FungiDB:MFRU_032g01020"/>
<gene>
    <name evidence="2" type="ORF">EYC84_012127</name>
</gene>